<gene>
    <name evidence="6" type="ORF">QQF64_026061</name>
</gene>
<evidence type="ECO:0000313" key="7">
    <source>
        <dbReference type="Proteomes" id="UP001558613"/>
    </source>
</evidence>
<keyword evidence="3" id="KW-0342">GTP-binding</keyword>
<dbReference type="PANTHER" id="PTHR10903:SF186">
    <property type="entry name" value="GTPASE IMAP FAMILY MEMBER 4-LIKE-RELATED"/>
    <property type="match status" value="1"/>
</dbReference>
<feature type="non-terminal residue" evidence="6">
    <location>
        <position position="1032"/>
    </location>
</feature>
<keyword evidence="7" id="KW-1185">Reference proteome</keyword>
<sequence length="1032" mass="122547">MSTTESRVIVIHNPPRRRKRSKDDPPYMRIVLLGSSVSENSDVGNFILGRAAFDSEAPPDVVERVTGRLKDRHVIIINSPQLLQTNISDHQITQTVRECVHLSDPGPHVIVLLLKHEPCSAEDQECVEKVLHSFSECVYQHTMVISTQEPTETNHILQNIIQKCANRHFSLQTSSSPDDLLLMFEDIEKMNDGRHLDCASMEKQDTERQGVKLNLVVCGSERTLKSSISEQILQQTDRRSDVELHGHQISLVELPALIGLSEEEVMRQTLRCVSLCHPGVHVFLIIIPDAPLNNEDKAEIEEIQRIFSSRINKHIMILIKQDSEHQTAELNEETQSVIESFGGRHHFFGPKTQVFTLMENIEQMLEENRGEFFSTETFIEVQMKKRMKYEEMKKKTNLLETHLLSQGSSETEDELRIVLLGKTGVGKSATGNTILGREAFAEEESHESVTKESQRQTSEISGRRVTVIDTPGLFDTELTNKEIQREIKHCISMILPGPHVFIIVLNLGQRFTQEEATAVKIIQETFGENSLMFTMVLFTRGDYLKKKTIDQYLGKPGSPLMNLIEVCGNRFHVFNNNETEDRTQVTDLLEKIDNMLKANGGSFYSCKMFRQMEREIQEQQMKILMDRVREREEVMKKIEEEKERMKVMMEEERQNQDKERKRREEEFREREERYKREMKEQEEQMRDEMKSLKEEFKNEIKEMRKEIETAKKEKENIQVETDRLMNRIENERQNHDKERKRREEEEEKRREKDKQIQRLQSEMEGIIREKEKKERERQEQLEDLEKRQKEERNMREDQQKTLEDKLKLLEEQHEDELNRRRVKWRDEYEKEKEEMMRKICSQTDHSLQVTAYRKLETEYSKWSWSLRSAMMETENKLQNKIENEVIHEIETDLHRELKTTSEEVEKSMSEYFEKDRDKYILMQWKPAFEIKIKKLQENIVRETKRKLNEVFQQRDLKKKIDDQRRYHENTLLQKSKELALILKDKTNYEETLEKKFNLLWKQSVENIIRDTPVIRDIDIMRDVRLILSDIYE</sequence>
<comment type="similarity">
    <text evidence="1">Belongs to the TRAFAC class TrmE-Era-EngA-EngB-Septin-like GTPase superfamily. AIG1/Toc34/Toc159-like paraseptin GTPase family. IAN subfamily.</text>
</comment>
<feature type="region of interest" description="Disordered" evidence="4">
    <location>
        <begin position="647"/>
        <end position="688"/>
    </location>
</feature>
<dbReference type="Pfam" id="PF04548">
    <property type="entry name" value="AIG1"/>
    <property type="match status" value="3"/>
</dbReference>
<dbReference type="InterPro" id="IPR027417">
    <property type="entry name" value="P-loop_NTPase"/>
</dbReference>
<evidence type="ECO:0000313" key="6">
    <source>
        <dbReference type="EMBL" id="KAL1279388.1"/>
    </source>
</evidence>
<dbReference type="PROSITE" id="PS51720">
    <property type="entry name" value="G_AIG1"/>
    <property type="match status" value="1"/>
</dbReference>
<dbReference type="EMBL" id="JAYMGO010000003">
    <property type="protein sequence ID" value="KAL1279388.1"/>
    <property type="molecule type" value="Genomic_DNA"/>
</dbReference>
<keyword evidence="2" id="KW-0547">Nucleotide-binding</keyword>
<dbReference type="PANTHER" id="PTHR10903">
    <property type="entry name" value="GTPASE, IMAP FAMILY MEMBER-RELATED"/>
    <property type="match status" value="1"/>
</dbReference>
<evidence type="ECO:0000256" key="4">
    <source>
        <dbReference type="SAM" id="MobiDB-lite"/>
    </source>
</evidence>
<name>A0ABR3NQT2_9TELE</name>
<dbReference type="Proteomes" id="UP001558613">
    <property type="component" value="Unassembled WGS sequence"/>
</dbReference>
<proteinExistence type="inferred from homology"/>
<dbReference type="Pfam" id="PF25974">
    <property type="entry name" value="URGCP_9th"/>
    <property type="match status" value="1"/>
</dbReference>
<protein>
    <recommendedName>
        <fullName evidence="5">AIG1-type G domain-containing protein</fullName>
    </recommendedName>
</protein>
<dbReference type="InterPro" id="IPR045058">
    <property type="entry name" value="GIMA/IAN/Toc"/>
</dbReference>
<organism evidence="6 7">
    <name type="scientific">Cirrhinus molitorella</name>
    <name type="common">mud carp</name>
    <dbReference type="NCBI Taxonomy" id="172907"/>
    <lineage>
        <taxon>Eukaryota</taxon>
        <taxon>Metazoa</taxon>
        <taxon>Chordata</taxon>
        <taxon>Craniata</taxon>
        <taxon>Vertebrata</taxon>
        <taxon>Euteleostomi</taxon>
        <taxon>Actinopterygii</taxon>
        <taxon>Neopterygii</taxon>
        <taxon>Teleostei</taxon>
        <taxon>Ostariophysi</taxon>
        <taxon>Cypriniformes</taxon>
        <taxon>Cyprinidae</taxon>
        <taxon>Labeoninae</taxon>
        <taxon>Labeonini</taxon>
        <taxon>Cirrhinus</taxon>
    </lineage>
</organism>
<comment type="caution">
    <text evidence="6">The sequence shown here is derived from an EMBL/GenBank/DDBJ whole genome shotgun (WGS) entry which is preliminary data.</text>
</comment>
<dbReference type="CDD" id="cd01852">
    <property type="entry name" value="AIG1"/>
    <property type="match status" value="1"/>
</dbReference>
<evidence type="ECO:0000259" key="5">
    <source>
        <dbReference type="PROSITE" id="PS51720"/>
    </source>
</evidence>
<feature type="domain" description="AIG1-type G" evidence="5">
    <location>
        <begin position="412"/>
        <end position="613"/>
    </location>
</feature>
<evidence type="ECO:0000256" key="2">
    <source>
        <dbReference type="ARBA" id="ARBA00022741"/>
    </source>
</evidence>
<reference evidence="6 7" key="1">
    <citation type="submission" date="2023-09" db="EMBL/GenBank/DDBJ databases">
        <authorList>
            <person name="Wang M."/>
        </authorList>
    </citation>
    <scope>NUCLEOTIDE SEQUENCE [LARGE SCALE GENOMIC DNA]</scope>
    <source>
        <strain evidence="6">GT-2023</strain>
        <tissue evidence="6">Liver</tissue>
    </source>
</reference>
<evidence type="ECO:0000256" key="3">
    <source>
        <dbReference type="ARBA" id="ARBA00023134"/>
    </source>
</evidence>
<dbReference type="SUPFAM" id="SSF52540">
    <property type="entry name" value="P-loop containing nucleoside triphosphate hydrolases"/>
    <property type="match status" value="2"/>
</dbReference>
<evidence type="ECO:0000256" key="1">
    <source>
        <dbReference type="ARBA" id="ARBA00008535"/>
    </source>
</evidence>
<dbReference type="InterPro" id="IPR006703">
    <property type="entry name" value="G_AIG1"/>
</dbReference>
<dbReference type="Gene3D" id="3.40.50.300">
    <property type="entry name" value="P-loop containing nucleotide triphosphate hydrolases"/>
    <property type="match status" value="3"/>
</dbReference>
<feature type="compositionally biased region" description="Basic and acidic residues" evidence="4">
    <location>
        <begin position="712"/>
        <end position="756"/>
    </location>
</feature>
<dbReference type="InterPro" id="IPR058641">
    <property type="entry name" value="GVIN1_dom"/>
</dbReference>
<accession>A0ABR3NQT2</accession>
<feature type="compositionally biased region" description="Basic and acidic residues" evidence="4">
    <location>
        <begin position="765"/>
        <end position="802"/>
    </location>
</feature>
<feature type="region of interest" description="Disordered" evidence="4">
    <location>
        <begin position="712"/>
        <end position="802"/>
    </location>
</feature>
<feature type="region of interest" description="Disordered" evidence="4">
    <location>
        <begin position="441"/>
        <end position="461"/>
    </location>
</feature>
<feature type="region of interest" description="Disordered" evidence="4">
    <location>
        <begin position="1"/>
        <end position="23"/>
    </location>
</feature>